<sequence>MIRSKESYFQITNMWYASVNEIFISDFSNISAQLKLYQRFLRYIDLPTKTDKKHIVKKVLQNKIWSTFLLQ</sequence>
<dbReference type="EMBL" id="SZOM01000253">
    <property type="protein sequence ID" value="TKH11160.1"/>
    <property type="molecule type" value="Genomic_DNA"/>
</dbReference>
<gene>
    <name evidence="1" type="ORF">FC694_24695</name>
</gene>
<accession>A0A4U2MJD5</accession>
<reference evidence="1 2" key="1">
    <citation type="journal article" date="2019" name="Environ. Microbiol.">
        <title>An active ?-lactamase is a part of an orchestrated cell wall stress resistance network of Bacillus subtilis and related rhizosphere species.</title>
        <authorList>
            <person name="Bucher T."/>
            <person name="Keren-Paz A."/>
            <person name="Hausser J."/>
            <person name="Olender T."/>
            <person name="Cytryn E."/>
            <person name="Kolodkin-Gal I."/>
        </authorList>
    </citation>
    <scope>NUCLEOTIDE SEQUENCE [LARGE SCALE GENOMIC DNA]</scope>
    <source>
        <strain evidence="1 2">I71</strain>
    </source>
</reference>
<organism evidence="1 2">
    <name type="scientific">Bacillus wiedmannii</name>
    <dbReference type="NCBI Taxonomy" id="1890302"/>
    <lineage>
        <taxon>Bacteria</taxon>
        <taxon>Bacillati</taxon>
        <taxon>Bacillota</taxon>
        <taxon>Bacilli</taxon>
        <taxon>Bacillales</taxon>
        <taxon>Bacillaceae</taxon>
        <taxon>Bacillus</taxon>
        <taxon>Bacillus cereus group</taxon>
    </lineage>
</organism>
<name>A0A4U2MJD5_9BACI</name>
<evidence type="ECO:0000313" key="2">
    <source>
        <dbReference type="Proteomes" id="UP000306037"/>
    </source>
</evidence>
<dbReference type="Proteomes" id="UP000306037">
    <property type="component" value="Unassembled WGS sequence"/>
</dbReference>
<comment type="caution">
    <text evidence="1">The sequence shown here is derived from an EMBL/GenBank/DDBJ whole genome shotgun (WGS) entry which is preliminary data.</text>
</comment>
<dbReference type="AlphaFoldDB" id="A0A4U2MJD5"/>
<evidence type="ECO:0000313" key="1">
    <source>
        <dbReference type="EMBL" id="TKH11160.1"/>
    </source>
</evidence>
<proteinExistence type="predicted"/>
<protein>
    <submittedName>
        <fullName evidence="1">Uncharacterized protein</fullName>
    </submittedName>
</protein>